<evidence type="ECO:0000256" key="1">
    <source>
        <dbReference type="SAM" id="MobiDB-lite"/>
    </source>
</evidence>
<reference evidence="2 3" key="1">
    <citation type="submission" date="2015-07" db="EMBL/GenBank/DDBJ databases">
        <title>The genome of Pseudoloma neurophilia, a relevant intracellular parasite of the zebrafish.</title>
        <authorList>
            <person name="Ndikumana S."/>
            <person name="Pelin A."/>
            <person name="Sanders J."/>
            <person name="Corradi N."/>
        </authorList>
    </citation>
    <scope>NUCLEOTIDE SEQUENCE [LARGE SCALE GENOMIC DNA]</scope>
    <source>
        <strain evidence="2 3">MK1</strain>
    </source>
</reference>
<evidence type="ECO:0000313" key="2">
    <source>
        <dbReference type="EMBL" id="KRH93195.1"/>
    </source>
</evidence>
<keyword evidence="3" id="KW-1185">Reference proteome</keyword>
<proteinExistence type="predicted"/>
<dbReference type="Proteomes" id="UP000051530">
    <property type="component" value="Unassembled WGS sequence"/>
</dbReference>
<feature type="non-terminal residue" evidence="2">
    <location>
        <position position="1"/>
    </location>
</feature>
<dbReference type="OrthoDB" id="2196200at2759"/>
<feature type="compositionally biased region" description="Polar residues" evidence="1">
    <location>
        <begin position="78"/>
        <end position="95"/>
    </location>
</feature>
<gene>
    <name evidence="2" type="ORF">M153_13290002964</name>
</gene>
<feature type="compositionally biased region" description="Basic and acidic residues" evidence="1">
    <location>
        <begin position="97"/>
        <end position="154"/>
    </location>
</feature>
<organism evidence="2 3">
    <name type="scientific">Pseudoloma neurophilia</name>
    <dbReference type="NCBI Taxonomy" id="146866"/>
    <lineage>
        <taxon>Eukaryota</taxon>
        <taxon>Fungi</taxon>
        <taxon>Fungi incertae sedis</taxon>
        <taxon>Microsporidia</taxon>
        <taxon>Pseudoloma</taxon>
    </lineage>
</organism>
<sequence length="452" mass="54104">IIGKYSKKHLDENQQLDFTQPDKTYIYAYKNKIEAYNDKHLKIITYFKEKNQKPENIRQQLSDDPENIRQQLSDGPENIRQQLSDDPENIRQQLSDGPEKSEKSSNSEHENSEHENSEQENSEQEKSEQKKSSNLEQEKTSNLEKQHDKSEKPSNLENTKQVKRIRVYNKEIAPIMDLGNIFIYKKHCLIQNVVFFDSHKKFSIAVTPESLFMIYKDIVICKSEMNVIGADLLEMEYFTIEKALQKKTMADLCFLLGLFFDWDIKIKNNKLFVRILLTESQKYIKLEQIENILVQLLLMNYHKFVEPFLNEIFSLEIEKNNEQIEKLYCNLFRRVDDKNREYLRKFTVNIRCVKNLYKIILYVPEKLENFLDLAIKQKKEYFINEIISFYKKQNQKGALEKLKVFLLTKNQFYLYSLIDDDERLKEITDILKSEKNQIRSHYLRDVFSKRTE</sequence>
<name>A0A0R0M482_9MICR</name>
<feature type="region of interest" description="Disordered" evidence="1">
    <location>
        <begin position="78"/>
        <end position="158"/>
    </location>
</feature>
<protein>
    <submittedName>
        <fullName evidence="2">Uncharacterized protein</fullName>
    </submittedName>
</protein>
<dbReference type="VEuPathDB" id="MicrosporidiaDB:M153_13290002964"/>
<accession>A0A0R0M482</accession>
<dbReference type="AlphaFoldDB" id="A0A0R0M482"/>
<comment type="caution">
    <text evidence="2">The sequence shown here is derived from an EMBL/GenBank/DDBJ whole genome shotgun (WGS) entry which is preliminary data.</text>
</comment>
<evidence type="ECO:0000313" key="3">
    <source>
        <dbReference type="Proteomes" id="UP000051530"/>
    </source>
</evidence>
<dbReference type="EMBL" id="LGUB01000443">
    <property type="protein sequence ID" value="KRH93195.1"/>
    <property type="molecule type" value="Genomic_DNA"/>
</dbReference>